<dbReference type="GO" id="GO:0005524">
    <property type="term" value="F:ATP binding"/>
    <property type="evidence" value="ECO:0007669"/>
    <property type="project" value="UniProtKB-KW"/>
</dbReference>
<dbReference type="InterPro" id="IPR050267">
    <property type="entry name" value="Anti-sigma-factor_SerPK"/>
</dbReference>
<keyword evidence="1" id="KW-0418">Kinase</keyword>
<dbReference type="RefSeq" id="WP_166283093.1">
    <property type="nucleotide sequence ID" value="NZ_JAANNP010000014.1"/>
</dbReference>
<dbReference type="EMBL" id="JAANNP010000014">
    <property type="protein sequence ID" value="NHC15024.1"/>
    <property type="molecule type" value="Genomic_DNA"/>
</dbReference>
<feature type="domain" description="Histidine kinase/HSP90-like ATPase" evidence="2">
    <location>
        <begin position="13"/>
        <end position="123"/>
    </location>
</feature>
<dbReference type="SUPFAM" id="SSF55874">
    <property type="entry name" value="ATPase domain of HSP90 chaperone/DNA topoisomerase II/histidine kinase"/>
    <property type="match status" value="1"/>
</dbReference>
<accession>A0ABX0GZ21</accession>
<keyword evidence="1" id="KW-0808">Transferase</keyword>
<evidence type="ECO:0000313" key="4">
    <source>
        <dbReference type="Proteomes" id="UP000800981"/>
    </source>
</evidence>
<name>A0ABX0GZ21_9ACTN</name>
<dbReference type="Gene3D" id="3.30.565.10">
    <property type="entry name" value="Histidine kinase-like ATPase, C-terminal domain"/>
    <property type="match status" value="1"/>
</dbReference>
<dbReference type="PANTHER" id="PTHR35526">
    <property type="entry name" value="ANTI-SIGMA-F FACTOR RSBW-RELATED"/>
    <property type="match status" value="1"/>
</dbReference>
<evidence type="ECO:0000313" key="3">
    <source>
        <dbReference type="EMBL" id="NHC15024.1"/>
    </source>
</evidence>
<evidence type="ECO:0000259" key="2">
    <source>
        <dbReference type="Pfam" id="PF13581"/>
    </source>
</evidence>
<evidence type="ECO:0000256" key="1">
    <source>
        <dbReference type="ARBA" id="ARBA00022527"/>
    </source>
</evidence>
<keyword evidence="1" id="KW-0723">Serine/threonine-protein kinase</keyword>
<organism evidence="3 4">
    <name type="scientific">Motilibacter deserti</name>
    <dbReference type="NCBI Taxonomy" id="2714956"/>
    <lineage>
        <taxon>Bacteria</taxon>
        <taxon>Bacillati</taxon>
        <taxon>Actinomycetota</taxon>
        <taxon>Actinomycetes</taxon>
        <taxon>Motilibacterales</taxon>
        <taxon>Motilibacteraceae</taxon>
        <taxon>Motilibacter</taxon>
    </lineage>
</organism>
<protein>
    <submittedName>
        <fullName evidence="3">ATP-binding protein</fullName>
    </submittedName>
</protein>
<dbReference type="PANTHER" id="PTHR35526:SF3">
    <property type="entry name" value="ANTI-SIGMA-F FACTOR RSBW"/>
    <property type="match status" value="1"/>
</dbReference>
<comment type="caution">
    <text evidence="3">The sequence shown here is derived from an EMBL/GenBank/DDBJ whole genome shotgun (WGS) entry which is preliminary data.</text>
</comment>
<proteinExistence type="predicted"/>
<sequence length="131" mass="13881">MSTLNLSLDLPLRHDASALARRCLVDTLRAWGFADEDWLHDAALLVTELVSNAVRHGGSEVTLDVQANGGHVVVAVVDGSDVLPVAGSGDEQSEGGRGIRIVESLTQSWGIEQRHGGKRVWAVLQPAAPLA</sequence>
<dbReference type="Proteomes" id="UP000800981">
    <property type="component" value="Unassembled WGS sequence"/>
</dbReference>
<dbReference type="CDD" id="cd16936">
    <property type="entry name" value="HATPase_RsbW-like"/>
    <property type="match status" value="1"/>
</dbReference>
<keyword evidence="3" id="KW-0067">ATP-binding</keyword>
<reference evidence="3 4" key="1">
    <citation type="submission" date="2020-03" db="EMBL/GenBank/DDBJ databases">
        <title>Two novel Motilibacter sp.</title>
        <authorList>
            <person name="Liu S."/>
        </authorList>
    </citation>
    <scope>NUCLEOTIDE SEQUENCE [LARGE SCALE GENOMIC DNA]</scope>
    <source>
        <strain evidence="3 4">E257</strain>
    </source>
</reference>
<dbReference type="InterPro" id="IPR003594">
    <property type="entry name" value="HATPase_dom"/>
</dbReference>
<dbReference type="InterPro" id="IPR036890">
    <property type="entry name" value="HATPase_C_sf"/>
</dbReference>
<keyword evidence="4" id="KW-1185">Reference proteome</keyword>
<keyword evidence="3" id="KW-0547">Nucleotide-binding</keyword>
<dbReference type="Pfam" id="PF13581">
    <property type="entry name" value="HATPase_c_2"/>
    <property type="match status" value="1"/>
</dbReference>
<gene>
    <name evidence="3" type="ORF">G9H71_14640</name>
</gene>